<dbReference type="SUPFAM" id="SSF49764">
    <property type="entry name" value="HSP20-like chaperones"/>
    <property type="match status" value="1"/>
</dbReference>
<organism evidence="4 5">
    <name type="scientific">Natronorubrum sediminis</name>
    <dbReference type="NCBI Taxonomy" id="640943"/>
    <lineage>
        <taxon>Archaea</taxon>
        <taxon>Methanobacteriati</taxon>
        <taxon>Methanobacteriota</taxon>
        <taxon>Stenosarchaea group</taxon>
        <taxon>Halobacteria</taxon>
        <taxon>Halobacteriales</taxon>
        <taxon>Natrialbaceae</taxon>
        <taxon>Natronorubrum</taxon>
    </lineage>
</organism>
<dbReference type="Gene3D" id="2.60.40.790">
    <property type="match status" value="1"/>
</dbReference>
<evidence type="ECO:0000259" key="3">
    <source>
        <dbReference type="PROSITE" id="PS01031"/>
    </source>
</evidence>
<dbReference type="Pfam" id="PF00011">
    <property type="entry name" value="HSP20"/>
    <property type="match status" value="1"/>
</dbReference>
<comment type="similarity">
    <text evidence="1 2">Belongs to the small heat shock protein (HSP20) family.</text>
</comment>
<protein>
    <submittedName>
        <fullName evidence="4">HSP20 family protein</fullName>
    </submittedName>
</protein>
<dbReference type="RefSeq" id="WP_090508383.1">
    <property type="nucleotide sequence ID" value="NZ_FNWL01000006.1"/>
</dbReference>
<proteinExistence type="inferred from homology"/>
<dbReference type="InterPro" id="IPR002068">
    <property type="entry name" value="A-crystallin/Hsp20_dom"/>
</dbReference>
<name>A0A1H6G510_9EURY</name>
<sequence>MTDGNTPFEGLEKQFERLQRQFEDVTRTWNFDRFGFPEMEAASMGIDLVDRGDEFVLTADVPGFERDEIDVRLSDSTLSITAEHEEEMEEREELYLKSERAHRAISRSVRLPESIDEDGISATYNNGVLTLTLPKVEPTEVGGNKIEVE</sequence>
<reference evidence="5" key="1">
    <citation type="submission" date="2016-10" db="EMBL/GenBank/DDBJ databases">
        <authorList>
            <person name="Varghese N."/>
            <person name="Submissions S."/>
        </authorList>
    </citation>
    <scope>NUCLEOTIDE SEQUENCE [LARGE SCALE GENOMIC DNA]</scope>
    <source>
        <strain evidence="5">CGMCC 1.8981</strain>
    </source>
</reference>
<dbReference type="EMBL" id="FNWL01000006">
    <property type="protein sequence ID" value="SEH18129.1"/>
    <property type="molecule type" value="Genomic_DNA"/>
</dbReference>
<dbReference type="Proteomes" id="UP000199112">
    <property type="component" value="Unassembled WGS sequence"/>
</dbReference>
<evidence type="ECO:0000313" key="4">
    <source>
        <dbReference type="EMBL" id="SEH18129.1"/>
    </source>
</evidence>
<evidence type="ECO:0000256" key="2">
    <source>
        <dbReference type="RuleBase" id="RU003616"/>
    </source>
</evidence>
<dbReference type="AlphaFoldDB" id="A0A1H6G510"/>
<accession>A0A1H6G510</accession>
<dbReference type="InterPro" id="IPR008978">
    <property type="entry name" value="HSP20-like_chaperone"/>
</dbReference>
<dbReference type="PANTHER" id="PTHR11527">
    <property type="entry name" value="HEAT-SHOCK PROTEIN 20 FAMILY MEMBER"/>
    <property type="match status" value="1"/>
</dbReference>
<feature type="domain" description="SHSP" evidence="3">
    <location>
        <begin position="37"/>
        <end position="149"/>
    </location>
</feature>
<dbReference type="CDD" id="cd06464">
    <property type="entry name" value="ACD_sHsps-like"/>
    <property type="match status" value="1"/>
</dbReference>
<dbReference type="PROSITE" id="PS01031">
    <property type="entry name" value="SHSP"/>
    <property type="match status" value="1"/>
</dbReference>
<evidence type="ECO:0000256" key="1">
    <source>
        <dbReference type="PROSITE-ProRule" id="PRU00285"/>
    </source>
</evidence>
<evidence type="ECO:0000313" key="5">
    <source>
        <dbReference type="Proteomes" id="UP000199112"/>
    </source>
</evidence>
<gene>
    <name evidence="4" type="ORF">SAMN04487967_3663</name>
</gene>
<dbReference type="OrthoDB" id="198277at2157"/>
<dbReference type="InterPro" id="IPR031107">
    <property type="entry name" value="Small_HSP"/>
</dbReference>
<keyword evidence="5" id="KW-1185">Reference proteome</keyword>